<feature type="signal peptide" evidence="1">
    <location>
        <begin position="1"/>
        <end position="20"/>
    </location>
</feature>
<comment type="caution">
    <text evidence="2">The sequence shown here is derived from an EMBL/GenBank/DDBJ whole genome shotgun (WGS) entry which is preliminary data.</text>
</comment>
<sequence length="344" mass="37886">MKLLPTCCLALVLLAPCAHSAVPLAVLGDSDSAGYQDRISFPEGSERRGGRFRQYSLQWTEILARLRPDSVDLGPRELVGMAPWQARLWRFLRGPARAPRKLDHRHNFAISGALCADLVQGHAAQAPALRALIASEPERWKRGVVLIRMGINDLGTRDAMGPVARGDTEASSQRIADCHRAIASSMDQLRQAQPSLRFILVGLFDNAHWAPNLDRWHDPAVLARLDAVAEAFDAGLRDMARHPEVVFFSDRIWFESLWGSRDAAGQPAYREVELGPWRVGNTHGDSPQHASLGDGHAGTIWNALWANALIDTLNRLEGVTPIPRLDENEILDLLPDAPPPAAPH</sequence>
<protein>
    <recommendedName>
        <fullName evidence="4">GDSL-like Lipase/Acylhydrolase family protein</fullName>
    </recommendedName>
</protein>
<proteinExistence type="predicted"/>
<name>A0ABT0GL07_9GAMM</name>
<reference evidence="2" key="1">
    <citation type="submission" date="2022-04" db="EMBL/GenBank/DDBJ databases">
        <title>Lysobacter sp. CAU 1642 isolated from sea sand.</title>
        <authorList>
            <person name="Kim W."/>
        </authorList>
    </citation>
    <scope>NUCLEOTIDE SEQUENCE</scope>
    <source>
        <strain evidence="2">CAU 1642</strain>
    </source>
</reference>
<dbReference type="SUPFAM" id="SSF52266">
    <property type="entry name" value="SGNH hydrolase"/>
    <property type="match status" value="1"/>
</dbReference>
<dbReference type="Gene3D" id="3.40.50.1110">
    <property type="entry name" value="SGNH hydrolase"/>
    <property type="match status" value="1"/>
</dbReference>
<dbReference type="InterPro" id="IPR001087">
    <property type="entry name" value="GDSL"/>
</dbReference>
<feature type="chain" id="PRO_5045798327" description="GDSL-like Lipase/Acylhydrolase family protein" evidence="1">
    <location>
        <begin position="21"/>
        <end position="344"/>
    </location>
</feature>
<organism evidence="2 3">
    <name type="scientific">Pseudomarimonas salicorniae</name>
    <dbReference type="NCBI Taxonomy" id="2933270"/>
    <lineage>
        <taxon>Bacteria</taxon>
        <taxon>Pseudomonadati</taxon>
        <taxon>Pseudomonadota</taxon>
        <taxon>Gammaproteobacteria</taxon>
        <taxon>Lysobacterales</taxon>
        <taxon>Lysobacteraceae</taxon>
        <taxon>Pseudomarimonas</taxon>
    </lineage>
</organism>
<evidence type="ECO:0008006" key="4">
    <source>
        <dbReference type="Google" id="ProtNLM"/>
    </source>
</evidence>
<keyword evidence="3" id="KW-1185">Reference proteome</keyword>
<gene>
    <name evidence="2" type="ORF">M0G41_16310</name>
</gene>
<dbReference type="RefSeq" id="WP_248211028.1">
    <property type="nucleotide sequence ID" value="NZ_JALNMH010000015.1"/>
</dbReference>
<accession>A0ABT0GL07</accession>
<dbReference type="Pfam" id="PF00657">
    <property type="entry name" value="Lipase_GDSL"/>
    <property type="match status" value="1"/>
</dbReference>
<dbReference type="Proteomes" id="UP001431449">
    <property type="component" value="Unassembled WGS sequence"/>
</dbReference>
<evidence type="ECO:0000256" key="1">
    <source>
        <dbReference type="SAM" id="SignalP"/>
    </source>
</evidence>
<keyword evidence="1" id="KW-0732">Signal</keyword>
<evidence type="ECO:0000313" key="2">
    <source>
        <dbReference type="EMBL" id="MCK7595224.1"/>
    </source>
</evidence>
<dbReference type="InterPro" id="IPR036514">
    <property type="entry name" value="SGNH_hydro_sf"/>
</dbReference>
<evidence type="ECO:0000313" key="3">
    <source>
        <dbReference type="Proteomes" id="UP001431449"/>
    </source>
</evidence>
<dbReference type="EMBL" id="JALNMH010000015">
    <property type="protein sequence ID" value="MCK7595224.1"/>
    <property type="molecule type" value="Genomic_DNA"/>
</dbReference>